<keyword evidence="2" id="KW-0540">Nuclease</keyword>
<gene>
    <name evidence="2" type="ORF">isim_145</name>
</gene>
<keyword evidence="2" id="KW-0378">Hydrolase</keyword>
<dbReference type="SMART" id="SM00507">
    <property type="entry name" value="HNHc"/>
    <property type="match status" value="1"/>
</dbReference>
<dbReference type="Pfam" id="PF13392">
    <property type="entry name" value="HNH_3"/>
    <property type="match status" value="1"/>
</dbReference>
<dbReference type="EMBL" id="MN850597">
    <property type="protein sequence ID" value="QHR69262.1"/>
    <property type="molecule type" value="Genomic_DNA"/>
</dbReference>
<proteinExistence type="predicted"/>
<evidence type="ECO:0000259" key="1">
    <source>
        <dbReference type="SMART" id="SM00507"/>
    </source>
</evidence>
<dbReference type="SUPFAM" id="SSF54060">
    <property type="entry name" value="His-Me finger endonucleases"/>
    <property type="match status" value="1"/>
</dbReference>
<dbReference type="Proteomes" id="UP000463952">
    <property type="component" value="Segment"/>
</dbReference>
<protein>
    <submittedName>
        <fullName evidence="2">Putative HNH endonuclease</fullName>
    </submittedName>
</protein>
<sequence>MSNGIDWWSVFRYDTGTGRLFWKSPPKNKPQLMGKEAGCTNMDGYRDIIYRGVHYYRHRLVWEMHYGPIPEGYEVDHIKPLFYSDGVADDRIENLQLLTPEENAKKAADDGCLARKIPKSNTRHLGVYFHARTGRYAAFGKVGHYYKKDLGEYDTLEEALAAQKSFESGTFVREYRGQPLGRDKSRGVRFEADRGKWKVTFRGKTLGRFDTKESAEACYAKALAERL</sequence>
<dbReference type="Gene3D" id="3.90.75.20">
    <property type="match status" value="1"/>
</dbReference>
<dbReference type="InterPro" id="IPR003615">
    <property type="entry name" value="HNH_nuc"/>
</dbReference>
<organism evidence="2 3">
    <name type="scientific">Escherichia phage isim</name>
    <dbReference type="NCBI Taxonomy" id="2696409"/>
    <lineage>
        <taxon>Viruses</taxon>
        <taxon>Duplodnaviria</taxon>
        <taxon>Heunggongvirae</taxon>
        <taxon>Uroviricota</taxon>
        <taxon>Caudoviricetes</taxon>
        <taxon>Vequintavirinae</taxon>
        <taxon>Vequintavirus</taxon>
        <taxon>Vequintavirus murica</taxon>
    </lineage>
</organism>
<dbReference type="InterPro" id="IPR044925">
    <property type="entry name" value="His-Me_finger_sf"/>
</dbReference>
<accession>A0A6B9WX86</accession>
<reference evidence="3" key="1">
    <citation type="submission" date="2019-12" db="EMBL/GenBank/DDBJ databases">
        <authorList>
            <person name="Olsen N.S."/>
            <person name="Junco L.M.F."/>
            <person name="Kot W."/>
            <person name="Hansen L.H."/>
        </authorList>
    </citation>
    <scope>NUCLEOTIDE SEQUENCE [LARGE SCALE GENOMIC DNA]</scope>
</reference>
<dbReference type="GO" id="GO:0004519">
    <property type="term" value="F:endonuclease activity"/>
    <property type="evidence" value="ECO:0007669"/>
    <property type="project" value="UniProtKB-KW"/>
</dbReference>
<evidence type="ECO:0000313" key="3">
    <source>
        <dbReference type="Proteomes" id="UP000463952"/>
    </source>
</evidence>
<feature type="domain" description="HNH nuclease" evidence="1">
    <location>
        <begin position="49"/>
        <end position="104"/>
    </location>
</feature>
<keyword evidence="2" id="KW-0255">Endonuclease</keyword>
<evidence type="ECO:0000313" key="2">
    <source>
        <dbReference type="EMBL" id="QHR69262.1"/>
    </source>
</evidence>
<name>A0A6B9WX86_9CAUD</name>
<dbReference type="CDD" id="cd00085">
    <property type="entry name" value="HNHc"/>
    <property type="match status" value="1"/>
</dbReference>